<dbReference type="PANTHER" id="PTHR47099:SF1">
    <property type="entry name" value="METHYLCOBAMIDE:COM METHYLTRANSFERASE MTBA"/>
    <property type="match status" value="1"/>
</dbReference>
<organism evidence="2 3">
    <name type="scientific">Marispirochaeta aestuarii</name>
    <dbReference type="NCBI Taxonomy" id="1963862"/>
    <lineage>
        <taxon>Bacteria</taxon>
        <taxon>Pseudomonadati</taxon>
        <taxon>Spirochaetota</taxon>
        <taxon>Spirochaetia</taxon>
        <taxon>Spirochaetales</taxon>
        <taxon>Spirochaetaceae</taxon>
        <taxon>Marispirochaeta</taxon>
    </lineage>
</organism>
<dbReference type="SUPFAM" id="SSF51726">
    <property type="entry name" value="UROD/MetE-like"/>
    <property type="match status" value="1"/>
</dbReference>
<dbReference type="STRING" id="1963862.B4O97_17385"/>
<dbReference type="RefSeq" id="WP_083052784.1">
    <property type="nucleotide sequence ID" value="NZ_MWQY01000026.1"/>
</dbReference>
<dbReference type="Gene3D" id="3.20.20.210">
    <property type="match status" value="1"/>
</dbReference>
<dbReference type="Pfam" id="PF01208">
    <property type="entry name" value="URO-D"/>
    <property type="match status" value="1"/>
</dbReference>
<dbReference type="GO" id="GO:0004853">
    <property type="term" value="F:uroporphyrinogen decarboxylase activity"/>
    <property type="evidence" value="ECO:0007669"/>
    <property type="project" value="InterPro"/>
</dbReference>
<dbReference type="OrthoDB" id="161361at2"/>
<dbReference type="Proteomes" id="UP000192343">
    <property type="component" value="Unassembled WGS sequence"/>
</dbReference>
<dbReference type="GO" id="GO:0006779">
    <property type="term" value="P:porphyrin-containing compound biosynthetic process"/>
    <property type="evidence" value="ECO:0007669"/>
    <property type="project" value="InterPro"/>
</dbReference>
<feature type="domain" description="Uroporphyrinogen decarboxylase (URO-D)" evidence="1">
    <location>
        <begin position="172"/>
        <end position="369"/>
    </location>
</feature>
<comment type="caution">
    <text evidence="2">The sequence shown here is derived from an EMBL/GenBank/DDBJ whole genome shotgun (WGS) entry which is preliminary data.</text>
</comment>
<evidence type="ECO:0000313" key="2">
    <source>
        <dbReference type="EMBL" id="ORC31185.1"/>
    </source>
</evidence>
<dbReference type="AlphaFoldDB" id="A0A1Y1RTS7"/>
<evidence type="ECO:0000313" key="3">
    <source>
        <dbReference type="Proteomes" id="UP000192343"/>
    </source>
</evidence>
<keyword evidence="3" id="KW-1185">Reference proteome</keyword>
<name>A0A1Y1RTS7_9SPIO</name>
<sequence>MSDGKRRIQKVFSGDLPDRVPLDIGGINNSTMHWKIEKKLCEALGFPCAGNNIIAVDQQVVVPDERILEYFGADTRTIYIRESGPWKEGGDGLFYDQWGIGRVFDGQYYTMKTHPLRVDNPREALSLYQWPDPRSEYRVAGLEERISSYAGRYTLVLEGLREVCFGLPSWIRGITDFYMDLVTDPVFSHEFLDRVLEWNLEVLRFVMDRIGDSIDVVKFADDLGTQESLLISPDTYREFIKPRHARYVEEIKKYGCRVLLHSCGAVRPLIEDFIEIGIDALNPVQISAAGMDPGELKEEYGGRIVFWGGGIDTQAVLPAVTPDKVREEVRRNMEIFKKGGGYIFAQVHNIQPDVPVENVIAMYEAYREHSQY</sequence>
<accession>A0A1Y1RTS7</accession>
<reference evidence="2 3" key="1">
    <citation type="submission" date="2017-03" db="EMBL/GenBank/DDBJ databases">
        <title>Draft Genome sequence of Marispirochaeta sp. strain JC444.</title>
        <authorList>
            <person name="Shivani Y."/>
            <person name="Subhash Y."/>
            <person name="Sasikala C."/>
            <person name="Ramana C."/>
        </authorList>
    </citation>
    <scope>NUCLEOTIDE SEQUENCE [LARGE SCALE GENOMIC DNA]</scope>
    <source>
        <strain evidence="2 3">JC444</strain>
    </source>
</reference>
<proteinExistence type="predicted"/>
<dbReference type="PANTHER" id="PTHR47099">
    <property type="entry name" value="METHYLCOBAMIDE:COM METHYLTRANSFERASE MTBA"/>
    <property type="match status" value="1"/>
</dbReference>
<gene>
    <name evidence="2" type="ORF">B4O97_17385</name>
</gene>
<dbReference type="InterPro" id="IPR038071">
    <property type="entry name" value="UROD/MetE-like_sf"/>
</dbReference>
<protein>
    <recommendedName>
        <fullName evidence="1">Uroporphyrinogen decarboxylase (URO-D) domain-containing protein</fullName>
    </recommendedName>
</protein>
<dbReference type="InterPro" id="IPR052024">
    <property type="entry name" value="Methanogen_methyltrans"/>
</dbReference>
<evidence type="ECO:0000259" key="1">
    <source>
        <dbReference type="Pfam" id="PF01208"/>
    </source>
</evidence>
<dbReference type="EMBL" id="MWQY01000026">
    <property type="protein sequence ID" value="ORC31185.1"/>
    <property type="molecule type" value="Genomic_DNA"/>
</dbReference>
<dbReference type="InterPro" id="IPR000257">
    <property type="entry name" value="Uroporphyrinogen_deCOase"/>
</dbReference>